<keyword evidence="10" id="KW-1185">Reference proteome</keyword>
<evidence type="ECO:0000256" key="2">
    <source>
        <dbReference type="ARBA" id="ARBA00022679"/>
    </source>
</evidence>
<dbReference type="OrthoDB" id="408964at2759"/>
<dbReference type="Proteomes" id="UP000603453">
    <property type="component" value="Unassembled WGS sequence"/>
</dbReference>
<evidence type="ECO:0000259" key="7">
    <source>
        <dbReference type="PROSITE" id="PS50011"/>
    </source>
</evidence>
<dbReference type="FunFam" id="1.10.510.10:FF:000571">
    <property type="entry name" value="Maternal embryonic leucine zipper kinase"/>
    <property type="match status" value="1"/>
</dbReference>
<evidence type="ECO:0000256" key="4">
    <source>
        <dbReference type="ARBA" id="ARBA00022741"/>
    </source>
</evidence>
<dbReference type="GO" id="GO:0005737">
    <property type="term" value="C:cytoplasm"/>
    <property type="evidence" value="ECO:0007669"/>
    <property type="project" value="TreeGrafter"/>
</dbReference>
<dbReference type="GO" id="GO:0000922">
    <property type="term" value="C:spindle pole"/>
    <property type="evidence" value="ECO:0007669"/>
    <property type="project" value="TreeGrafter"/>
</dbReference>
<evidence type="ECO:0000313" key="9">
    <source>
        <dbReference type="EMBL" id="KAG2204134.1"/>
    </source>
</evidence>
<dbReference type="GO" id="GO:0000776">
    <property type="term" value="C:kinetochore"/>
    <property type="evidence" value="ECO:0007669"/>
    <property type="project" value="TreeGrafter"/>
</dbReference>
<dbReference type="SUPFAM" id="SSF82615">
    <property type="entry name" value="Polo-box domain"/>
    <property type="match status" value="2"/>
</dbReference>
<dbReference type="EMBL" id="JAEPRD010000046">
    <property type="protein sequence ID" value="KAG2204134.1"/>
    <property type="molecule type" value="Genomic_DNA"/>
</dbReference>
<sequence>MNSTDLPQRMRINATLRMGTQQQAIMKKEPISIHQKKLALEVSVPPSLQKPNHDPLLRPLQTNTRQLEAQGKPLMEPAKKLARAIRKEYKLVQDKDIPLQLKDARHNIAYKKLNCLGSGAFAKVYRFKSRDKYHAAKIVSKESLRPENIKKKLFAEINIHRVLKHDYIVNFESCFEDKLNIYLVLELCSNGTLSGMLRNRKILTEDEVRYYMGQILSALRYMSDNRILHRDLKLGNVLLDENMDCKLGDFGLAALLIDGADRRRTICGTPHYIAPEILFNKQGHDHRADMWSAGVLMFNLLYGKHPFHHDEPNKLYDQVRQNELAREYTFPKNHVGFKPVSEYAKDLISKLLVNNPDTRLSVIEALEHGFFSKFKSPLRIPKTALYKIPEDYEMFGDDTPSKVDDAIRRAKDRNESHVDHNVNPPLKIMHEVILDPRTQYPVRLSSQSSTIPTLETSSKKRFAGIKQIEMSFSPSSLSSPTIRSNTTVELSVKRPCLPKTKPLSPESDGVLPKVEKLSVDADEPAKTFAIPLPLPGRKPIMEEMAGNLKVMIDRRSAIPASRRTLTAAEDDDFTWHGNNVFVQNWIDCTPCYGFAYRFSDGTMGVLYNDGSTMTSVNEKEFYYIYHRYEDNRYVEATYNDGVPQELKKKRELLNTFKKYTVGFLPLEFSVPQSPDATKVHLFKYMISDTCITFRLNNGVIQFNFFKGGKLILYETGKRMIYIDTNRKMRHFNTIDVFKSEEKNMVDALNSAYEVLQGQNQERMNALRNMRWQRMAKEYSAEASITTPIK</sequence>
<evidence type="ECO:0000256" key="3">
    <source>
        <dbReference type="ARBA" id="ARBA00022737"/>
    </source>
</evidence>
<dbReference type="SUPFAM" id="SSF56112">
    <property type="entry name" value="Protein kinase-like (PK-like)"/>
    <property type="match status" value="1"/>
</dbReference>
<accession>A0A8H7R417</accession>
<feature type="domain" description="Protein kinase" evidence="7">
    <location>
        <begin position="110"/>
        <end position="371"/>
    </location>
</feature>
<keyword evidence="6" id="KW-0067">ATP-binding</keyword>
<comment type="caution">
    <text evidence="9">The sequence shown here is derived from an EMBL/GenBank/DDBJ whole genome shotgun (WGS) entry which is preliminary data.</text>
</comment>
<keyword evidence="1" id="KW-0723">Serine/threonine-protein kinase</keyword>
<keyword evidence="5" id="KW-0418">Kinase</keyword>
<organism evidence="9 10">
    <name type="scientific">Mucor saturninus</name>
    <dbReference type="NCBI Taxonomy" id="64648"/>
    <lineage>
        <taxon>Eukaryota</taxon>
        <taxon>Fungi</taxon>
        <taxon>Fungi incertae sedis</taxon>
        <taxon>Mucoromycota</taxon>
        <taxon>Mucoromycotina</taxon>
        <taxon>Mucoromycetes</taxon>
        <taxon>Mucorales</taxon>
        <taxon>Mucorineae</taxon>
        <taxon>Mucoraceae</taxon>
        <taxon>Mucor</taxon>
    </lineage>
</organism>
<dbReference type="InterPro" id="IPR008271">
    <property type="entry name" value="Ser/Thr_kinase_AS"/>
</dbReference>
<name>A0A8H7R417_9FUNG</name>
<evidence type="ECO:0000256" key="1">
    <source>
        <dbReference type="ARBA" id="ARBA00022527"/>
    </source>
</evidence>
<keyword evidence="2" id="KW-0808">Transferase</keyword>
<dbReference type="GO" id="GO:0007052">
    <property type="term" value="P:mitotic spindle organization"/>
    <property type="evidence" value="ECO:0007669"/>
    <property type="project" value="TreeGrafter"/>
</dbReference>
<evidence type="ECO:0000313" key="10">
    <source>
        <dbReference type="Proteomes" id="UP000603453"/>
    </source>
</evidence>
<dbReference type="AlphaFoldDB" id="A0A8H7R417"/>
<evidence type="ECO:0008006" key="11">
    <source>
        <dbReference type="Google" id="ProtNLM"/>
    </source>
</evidence>
<dbReference type="GO" id="GO:0005634">
    <property type="term" value="C:nucleus"/>
    <property type="evidence" value="ECO:0007669"/>
    <property type="project" value="TreeGrafter"/>
</dbReference>
<dbReference type="SMART" id="SM00220">
    <property type="entry name" value="S_TKc"/>
    <property type="match status" value="1"/>
</dbReference>
<dbReference type="Gene3D" id="1.10.510.10">
    <property type="entry name" value="Transferase(Phosphotransferase) domain 1"/>
    <property type="match status" value="1"/>
</dbReference>
<dbReference type="Pfam" id="PF00659">
    <property type="entry name" value="POLO_box"/>
    <property type="match status" value="2"/>
</dbReference>
<dbReference type="Gene3D" id="3.30.1120.30">
    <property type="entry name" value="POLO box domain"/>
    <property type="match status" value="2"/>
</dbReference>
<dbReference type="InterPro" id="IPR033701">
    <property type="entry name" value="POLO_box_1"/>
</dbReference>
<dbReference type="PROSITE" id="PS00108">
    <property type="entry name" value="PROTEIN_KINASE_ST"/>
    <property type="match status" value="1"/>
</dbReference>
<keyword evidence="3" id="KW-0677">Repeat</keyword>
<feature type="domain" description="POLO box" evidence="8">
    <location>
        <begin position="581"/>
        <end position="662"/>
    </location>
</feature>
<gene>
    <name evidence="9" type="ORF">INT47_011617</name>
</gene>
<dbReference type="CDD" id="cd13118">
    <property type="entry name" value="POLO_box_1"/>
    <property type="match status" value="1"/>
</dbReference>
<protein>
    <recommendedName>
        <fullName evidence="11">Polo kinase</fullName>
    </recommendedName>
</protein>
<evidence type="ECO:0000259" key="8">
    <source>
        <dbReference type="PROSITE" id="PS50078"/>
    </source>
</evidence>
<dbReference type="Pfam" id="PF00069">
    <property type="entry name" value="Pkinase"/>
    <property type="match status" value="1"/>
</dbReference>
<dbReference type="InterPro" id="IPR036947">
    <property type="entry name" value="POLO_box_dom_sf"/>
</dbReference>
<dbReference type="PROSITE" id="PS50078">
    <property type="entry name" value="POLO_BOX"/>
    <property type="match status" value="1"/>
</dbReference>
<dbReference type="PANTHER" id="PTHR24345:SF0">
    <property type="entry name" value="CELL CYCLE SERINE_THREONINE-PROTEIN KINASE CDC5_MSD2"/>
    <property type="match status" value="1"/>
</dbReference>
<dbReference type="PROSITE" id="PS50011">
    <property type="entry name" value="PROTEIN_KINASE_DOM"/>
    <property type="match status" value="1"/>
</dbReference>
<dbReference type="CDD" id="cd13117">
    <property type="entry name" value="POLO_box_2"/>
    <property type="match status" value="1"/>
</dbReference>
<reference evidence="9" key="1">
    <citation type="submission" date="2020-12" db="EMBL/GenBank/DDBJ databases">
        <title>Metabolic potential, ecology and presence of endohyphal bacteria is reflected in genomic diversity of Mucoromycotina.</title>
        <authorList>
            <person name="Muszewska A."/>
            <person name="Okrasinska A."/>
            <person name="Steczkiewicz K."/>
            <person name="Drgas O."/>
            <person name="Orlowska M."/>
            <person name="Perlinska-Lenart U."/>
            <person name="Aleksandrzak-Piekarczyk T."/>
            <person name="Szatraj K."/>
            <person name="Zielenkiewicz U."/>
            <person name="Pilsyk S."/>
            <person name="Malc E."/>
            <person name="Mieczkowski P."/>
            <person name="Kruszewska J.S."/>
            <person name="Biernat P."/>
            <person name="Pawlowska J."/>
        </authorList>
    </citation>
    <scope>NUCLEOTIDE SEQUENCE</scope>
    <source>
        <strain evidence="9">WA0000017839</strain>
    </source>
</reference>
<dbReference type="GO" id="GO:0005524">
    <property type="term" value="F:ATP binding"/>
    <property type="evidence" value="ECO:0007669"/>
    <property type="project" value="UniProtKB-KW"/>
</dbReference>
<proteinExistence type="predicted"/>
<dbReference type="InterPro" id="IPR011009">
    <property type="entry name" value="Kinase-like_dom_sf"/>
</dbReference>
<dbReference type="InterPro" id="IPR000959">
    <property type="entry name" value="POLO_box_dom"/>
</dbReference>
<dbReference type="GO" id="GO:0004674">
    <property type="term" value="F:protein serine/threonine kinase activity"/>
    <property type="evidence" value="ECO:0007669"/>
    <property type="project" value="UniProtKB-KW"/>
</dbReference>
<keyword evidence="4" id="KW-0547">Nucleotide-binding</keyword>
<dbReference type="FunFam" id="3.30.200.20:FF:000042">
    <property type="entry name" value="Aurora kinase A"/>
    <property type="match status" value="1"/>
</dbReference>
<dbReference type="InterPro" id="IPR033695">
    <property type="entry name" value="POLO_box_2"/>
</dbReference>
<evidence type="ECO:0000256" key="6">
    <source>
        <dbReference type="ARBA" id="ARBA00022840"/>
    </source>
</evidence>
<dbReference type="PANTHER" id="PTHR24345">
    <property type="entry name" value="SERINE/THREONINE-PROTEIN KINASE PLK"/>
    <property type="match status" value="1"/>
</dbReference>
<evidence type="ECO:0000256" key="5">
    <source>
        <dbReference type="ARBA" id="ARBA00022777"/>
    </source>
</evidence>
<dbReference type="InterPro" id="IPR000719">
    <property type="entry name" value="Prot_kinase_dom"/>
</dbReference>